<dbReference type="WBParaSite" id="SBAD_0000235201-mRNA-1">
    <property type="protein sequence ID" value="SBAD_0000235201-mRNA-1"/>
    <property type="gene ID" value="SBAD_0000235201"/>
</dbReference>
<evidence type="ECO:0000313" key="1">
    <source>
        <dbReference type="EMBL" id="VDO96999.1"/>
    </source>
</evidence>
<gene>
    <name evidence="1" type="ORF">SBAD_LOCUS2247</name>
</gene>
<proteinExistence type="predicted"/>
<dbReference type="AlphaFoldDB" id="A0A183IF53"/>
<evidence type="ECO:0000313" key="2">
    <source>
        <dbReference type="Proteomes" id="UP000270296"/>
    </source>
</evidence>
<protein>
    <submittedName>
        <fullName evidence="3">START domain-containing protein</fullName>
    </submittedName>
</protein>
<dbReference type="PANTHER" id="PTHR38696:SF1">
    <property type="entry name" value="MEDIATOR OF RNA POLYMERASE II TRANSCRIPTION SUBUNIT 13"/>
    <property type="match status" value="1"/>
</dbReference>
<dbReference type="PANTHER" id="PTHR38696">
    <property type="entry name" value="MEDIATOR OF RNA POLYMERASE II TRANSCRIPTION SUBUNIT 13"/>
    <property type="match status" value="1"/>
</dbReference>
<organism evidence="3">
    <name type="scientific">Soboliphyme baturini</name>
    <dbReference type="NCBI Taxonomy" id="241478"/>
    <lineage>
        <taxon>Eukaryota</taxon>
        <taxon>Metazoa</taxon>
        <taxon>Ecdysozoa</taxon>
        <taxon>Nematoda</taxon>
        <taxon>Enoplea</taxon>
        <taxon>Dorylaimia</taxon>
        <taxon>Dioctophymatida</taxon>
        <taxon>Dioctophymatoidea</taxon>
        <taxon>Soboliphymatidae</taxon>
        <taxon>Soboliphyme</taxon>
    </lineage>
</organism>
<reference evidence="1 2" key="2">
    <citation type="submission" date="2018-11" db="EMBL/GenBank/DDBJ databases">
        <authorList>
            <consortium name="Pathogen Informatics"/>
        </authorList>
    </citation>
    <scope>NUCLEOTIDE SEQUENCE [LARGE SCALE GENOMIC DNA]</scope>
</reference>
<evidence type="ECO:0000313" key="3">
    <source>
        <dbReference type="WBParaSite" id="SBAD_0000235201-mRNA-1"/>
    </source>
</evidence>
<dbReference type="Proteomes" id="UP000270296">
    <property type="component" value="Unassembled WGS sequence"/>
</dbReference>
<name>A0A183IF53_9BILA</name>
<reference evidence="3" key="1">
    <citation type="submission" date="2016-06" db="UniProtKB">
        <authorList>
            <consortium name="WormBaseParasite"/>
        </authorList>
    </citation>
    <scope>IDENTIFICATION</scope>
</reference>
<dbReference type="OrthoDB" id="5857413at2759"/>
<keyword evidence="2" id="KW-1185">Reference proteome</keyword>
<sequence>MKPGDSQEVDYLMMTLDGVNKIRIYGGPSSVIDTIRQTTKTHWQKGLKEEVDETRAWCYKLNGTPWKTVGKYCVYSRKLLNNIFGALSSDGWVISATIDLTRNPSDKSIFIFRSSTAANRNHCCISLNSKNKMRLIDVKLELAHVIRETINGWWPYGIQKMSDFFGSLEIDLYGMPWIGSPGSCDLIVRVFMCIVLSKLAESHFNVVASCYVSSSSQNDHHRISTRVDVDSWFLASDETHSSENG</sequence>
<dbReference type="EMBL" id="UZAM01007142">
    <property type="protein sequence ID" value="VDO96999.1"/>
    <property type="molecule type" value="Genomic_DNA"/>
</dbReference>
<accession>A0A183IF53</accession>